<dbReference type="AlphaFoldDB" id="A0A7T0GZE0"/>
<gene>
    <name evidence="1" type="ORF">IDM36_16765</name>
</gene>
<organism evidence="1">
    <name type="scientific">Enterobacter mori</name>
    <dbReference type="NCBI Taxonomy" id="539813"/>
    <lineage>
        <taxon>Bacteria</taxon>
        <taxon>Pseudomonadati</taxon>
        <taxon>Pseudomonadota</taxon>
        <taxon>Gammaproteobacteria</taxon>
        <taxon>Enterobacterales</taxon>
        <taxon>Enterobacteriaceae</taxon>
        <taxon>Enterobacter</taxon>
    </lineage>
</organism>
<dbReference type="EMBL" id="CP061801">
    <property type="protein sequence ID" value="QPJ99542.1"/>
    <property type="molecule type" value="Genomic_DNA"/>
</dbReference>
<proteinExistence type="predicted"/>
<protein>
    <submittedName>
        <fullName evidence="1">Uncharacterized protein</fullName>
    </submittedName>
</protein>
<name>A0A7T0GZE0_9ENTR</name>
<dbReference type="Pfam" id="PF20137">
    <property type="entry name" value="BubE"/>
    <property type="match status" value="1"/>
</dbReference>
<sequence length="152" mass="17171">MIRHNQLTPCFVKGVPRILEPGILYVSMEYGTVVHSCCCGCGLEVVTPLTPTDWRLTFDGEAISLWPSVGNWNLPCRSHYVIKSNQVIEAGPWNKSQIDAEKRRDKAAKARYYSQTESTAAAEELKQKSINVPTGMMTNKETIWAKLRRWLG</sequence>
<dbReference type="InterPro" id="IPR045384">
    <property type="entry name" value="DUF6527"/>
</dbReference>
<accession>A0A7T0GZE0</accession>
<reference evidence="1" key="1">
    <citation type="submission" date="2020-09" db="EMBL/GenBank/DDBJ databases">
        <title>First Report of a novel Colistin-Resistant species of Enterobacter cloacae complex Producing MCR-5 isolated from hospital sewage water.</title>
        <authorList>
            <person name="Zhou K."/>
        </authorList>
    </citation>
    <scope>NUCLEOTIDE SEQUENCE [LARGE SCALE GENOMIC DNA]</scope>
    <source>
        <strain evidence="1">HSW1412</strain>
    </source>
</reference>
<evidence type="ECO:0000313" key="1">
    <source>
        <dbReference type="EMBL" id="QPJ99542.1"/>
    </source>
</evidence>